<dbReference type="SUPFAM" id="SSF52058">
    <property type="entry name" value="L domain-like"/>
    <property type="match status" value="1"/>
</dbReference>
<dbReference type="AlphaFoldDB" id="A0A8S2Z1K5"/>
<dbReference type="Proteomes" id="UP000676336">
    <property type="component" value="Unassembled WGS sequence"/>
</dbReference>
<comment type="caution">
    <text evidence="1">The sequence shown here is derived from an EMBL/GenBank/DDBJ whole genome shotgun (WGS) entry which is preliminary data.</text>
</comment>
<evidence type="ECO:0000313" key="2">
    <source>
        <dbReference type="Proteomes" id="UP000676336"/>
    </source>
</evidence>
<sequence length="79" mass="8923">MDRNPLLPLSTDTFSGIESSLRNISFQSCSLTSNSLPAFTRLINLERLKLQSNLLTEIKPNNLFSLMSQLIAIDLQRNQ</sequence>
<name>A0A8S2Z1K5_9BILA</name>
<protein>
    <submittedName>
        <fullName evidence="1">Uncharacterized protein</fullName>
    </submittedName>
</protein>
<dbReference type="InterPro" id="IPR032675">
    <property type="entry name" value="LRR_dom_sf"/>
</dbReference>
<evidence type="ECO:0000313" key="1">
    <source>
        <dbReference type="EMBL" id="CAF4598686.1"/>
    </source>
</evidence>
<gene>
    <name evidence="1" type="ORF">SMN809_LOCUS38985</name>
</gene>
<accession>A0A8S2Z1K5</accession>
<reference evidence="1" key="1">
    <citation type="submission" date="2021-02" db="EMBL/GenBank/DDBJ databases">
        <authorList>
            <person name="Nowell W R."/>
        </authorList>
    </citation>
    <scope>NUCLEOTIDE SEQUENCE</scope>
</reference>
<proteinExistence type="predicted"/>
<dbReference type="EMBL" id="CAJOBI010103449">
    <property type="protein sequence ID" value="CAF4598686.1"/>
    <property type="molecule type" value="Genomic_DNA"/>
</dbReference>
<dbReference type="Gene3D" id="3.80.10.10">
    <property type="entry name" value="Ribonuclease Inhibitor"/>
    <property type="match status" value="1"/>
</dbReference>
<organism evidence="1 2">
    <name type="scientific">Rotaria magnacalcarata</name>
    <dbReference type="NCBI Taxonomy" id="392030"/>
    <lineage>
        <taxon>Eukaryota</taxon>
        <taxon>Metazoa</taxon>
        <taxon>Spiralia</taxon>
        <taxon>Gnathifera</taxon>
        <taxon>Rotifera</taxon>
        <taxon>Eurotatoria</taxon>
        <taxon>Bdelloidea</taxon>
        <taxon>Philodinida</taxon>
        <taxon>Philodinidae</taxon>
        <taxon>Rotaria</taxon>
    </lineage>
</organism>
<feature type="non-terminal residue" evidence="1">
    <location>
        <position position="79"/>
    </location>
</feature>